<dbReference type="EMBL" id="BSYO01000001">
    <property type="protein sequence ID" value="GMG99074.1"/>
    <property type="molecule type" value="Genomic_DNA"/>
</dbReference>
<dbReference type="PANTHER" id="PTHR33828">
    <property type="entry name" value="OS05G0596200 PROTEIN"/>
    <property type="match status" value="1"/>
</dbReference>
<keyword evidence="3" id="KW-1185">Reference proteome</keyword>
<protein>
    <submittedName>
        <fullName evidence="2">Uncharacterized protein</fullName>
    </submittedName>
</protein>
<sequence>MEHGLLSPERARKAFEKKHRKQKQIKMRIPVKSPTLAAASNPESYVKQQQQGSKNGEIKAKKWISYDRYDDYTANPRRIKA</sequence>
<dbReference type="PANTHER" id="PTHR33828:SF1">
    <property type="entry name" value="OS05G0596200 PROTEIN"/>
    <property type="match status" value="1"/>
</dbReference>
<dbReference type="Proteomes" id="UP001279734">
    <property type="component" value="Unassembled WGS sequence"/>
</dbReference>
<evidence type="ECO:0000313" key="3">
    <source>
        <dbReference type="Proteomes" id="UP001279734"/>
    </source>
</evidence>
<proteinExistence type="predicted"/>
<feature type="region of interest" description="Disordered" evidence="1">
    <location>
        <begin position="36"/>
        <end position="56"/>
    </location>
</feature>
<organism evidence="2 3">
    <name type="scientific">Nepenthes gracilis</name>
    <name type="common">Slender pitcher plant</name>
    <dbReference type="NCBI Taxonomy" id="150966"/>
    <lineage>
        <taxon>Eukaryota</taxon>
        <taxon>Viridiplantae</taxon>
        <taxon>Streptophyta</taxon>
        <taxon>Embryophyta</taxon>
        <taxon>Tracheophyta</taxon>
        <taxon>Spermatophyta</taxon>
        <taxon>Magnoliopsida</taxon>
        <taxon>eudicotyledons</taxon>
        <taxon>Gunneridae</taxon>
        <taxon>Pentapetalae</taxon>
        <taxon>Caryophyllales</taxon>
        <taxon>Nepenthaceae</taxon>
        <taxon>Nepenthes</taxon>
    </lineage>
</organism>
<evidence type="ECO:0000256" key="1">
    <source>
        <dbReference type="SAM" id="MobiDB-lite"/>
    </source>
</evidence>
<feature type="compositionally biased region" description="Basic and acidic residues" evidence="1">
    <location>
        <begin position="1"/>
        <end position="14"/>
    </location>
</feature>
<feature type="region of interest" description="Disordered" evidence="1">
    <location>
        <begin position="1"/>
        <end position="24"/>
    </location>
</feature>
<accession>A0AAD3RXB8</accession>
<comment type="caution">
    <text evidence="2">The sequence shown here is derived from an EMBL/GenBank/DDBJ whole genome shotgun (WGS) entry which is preliminary data.</text>
</comment>
<feature type="compositionally biased region" description="Polar residues" evidence="1">
    <location>
        <begin position="41"/>
        <end position="54"/>
    </location>
</feature>
<feature type="compositionally biased region" description="Basic residues" evidence="1">
    <location>
        <begin position="15"/>
        <end position="24"/>
    </location>
</feature>
<dbReference type="AlphaFoldDB" id="A0AAD3RXB8"/>
<gene>
    <name evidence="2" type="ORF">Nepgr_000914</name>
</gene>
<name>A0AAD3RXB8_NEPGR</name>
<evidence type="ECO:0000313" key="2">
    <source>
        <dbReference type="EMBL" id="GMG99074.1"/>
    </source>
</evidence>
<reference evidence="2" key="1">
    <citation type="submission" date="2023-05" db="EMBL/GenBank/DDBJ databases">
        <title>Nepenthes gracilis genome sequencing.</title>
        <authorList>
            <person name="Fukushima K."/>
        </authorList>
    </citation>
    <scope>NUCLEOTIDE SEQUENCE</scope>
    <source>
        <strain evidence="2">SING2019-196</strain>
    </source>
</reference>